<name>A0A811YDL9_NYCPR</name>
<feature type="region of interest" description="Disordered" evidence="1">
    <location>
        <begin position="165"/>
        <end position="342"/>
    </location>
</feature>
<sequence>MALQPRLHPSVRRSRARRGLRPGSPFTLGPEGPRAHPRSLRGIQGAPRACPGAAGWDRRRRGGTLLPSWSGGTELHEGAEARCTRLPPPAPQTLLLSPARELGSPGCWGARPPGPRELWARCAPLLGSRDRGGAAGARTPTPSPWGQAALRSLGVKLPLPPREALRRAQAAPSPGLGRPAAPFPPPGARGLAARRLSRSPPSVSLTAAVLFPGGTHSHPGDPRDAAGALRPPPPGDNLVDTPAPSPPTRPPARPDCGDPSWRRRGTPGPCPSAAAEGSGAGLGLAPREPGPMAGAGAEGEPESSRGSGTDPRPRAPRRAGEARVPGGGAPPVPAAAGPAART</sequence>
<comment type="caution">
    <text evidence="2">The sequence shown here is derived from an EMBL/GenBank/DDBJ whole genome shotgun (WGS) entry which is preliminary data.</text>
</comment>
<feature type="compositionally biased region" description="Low complexity" evidence="1">
    <location>
        <begin position="271"/>
        <end position="295"/>
    </location>
</feature>
<proteinExistence type="predicted"/>
<keyword evidence="3" id="KW-1185">Reference proteome</keyword>
<dbReference type="AlphaFoldDB" id="A0A811YDL9"/>
<dbReference type="Proteomes" id="UP000645828">
    <property type="component" value="Unassembled WGS sequence"/>
</dbReference>
<feature type="compositionally biased region" description="Low complexity" evidence="1">
    <location>
        <begin position="188"/>
        <end position="202"/>
    </location>
</feature>
<evidence type="ECO:0000313" key="2">
    <source>
        <dbReference type="EMBL" id="CAD7675670.1"/>
    </source>
</evidence>
<protein>
    <submittedName>
        <fullName evidence="2">(raccoon dog) hypothetical protein</fullName>
    </submittedName>
</protein>
<feature type="compositionally biased region" description="Basic residues" evidence="1">
    <location>
        <begin position="9"/>
        <end position="20"/>
    </location>
</feature>
<reference evidence="2" key="1">
    <citation type="submission" date="2020-12" db="EMBL/GenBank/DDBJ databases">
        <authorList>
            <consortium name="Molecular Ecology Group"/>
        </authorList>
    </citation>
    <scope>NUCLEOTIDE SEQUENCE</scope>
    <source>
        <strain evidence="2">TBG_1078</strain>
    </source>
</reference>
<evidence type="ECO:0000256" key="1">
    <source>
        <dbReference type="SAM" id="MobiDB-lite"/>
    </source>
</evidence>
<feature type="compositionally biased region" description="Pro residues" evidence="1">
    <location>
        <begin position="243"/>
        <end position="253"/>
    </location>
</feature>
<organism evidence="2 3">
    <name type="scientific">Nyctereutes procyonoides</name>
    <name type="common">Raccoon dog</name>
    <name type="synonym">Canis procyonoides</name>
    <dbReference type="NCBI Taxonomy" id="34880"/>
    <lineage>
        <taxon>Eukaryota</taxon>
        <taxon>Metazoa</taxon>
        <taxon>Chordata</taxon>
        <taxon>Craniata</taxon>
        <taxon>Vertebrata</taxon>
        <taxon>Euteleostomi</taxon>
        <taxon>Mammalia</taxon>
        <taxon>Eutheria</taxon>
        <taxon>Laurasiatheria</taxon>
        <taxon>Carnivora</taxon>
        <taxon>Caniformia</taxon>
        <taxon>Canidae</taxon>
        <taxon>Nyctereutes</taxon>
    </lineage>
</organism>
<accession>A0A811YDL9</accession>
<feature type="region of interest" description="Disordered" evidence="1">
    <location>
        <begin position="1"/>
        <end position="73"/>
    </location>
</feature>
<gene>
    <name evidence="2" type="ORF">NYPRO_LOCUS8465</name>
</gene>
<dbReference type="EMBL" id="CAJHUB010000675">
    <property type="protein sequence ID" value="CAD7675670.1"/>
    <property type="molecule type" value="Genomic_DNA"/>
</dbReference>
<evidence type="ECO:0000313" key="3">
    <source>
        <dbReference type="Proteomes" id="UP000645828"/>
    </source>
</evidence>